<reference evidence="2 3" key="1">
    <citation type="submission" date="2018-06" db="EMBL/GenBank/DDBJ databases">
        <title>A transcriptomic atlas of mushroom development highlights an independent origin of complex multicellularity.</title>
        <authorList>
            <consortium name="DOE Joint Genome Institute"/>
            <person name="Krizsan K."/>
            <person name="Almasi E."/>
            <person name="Merenyi Z."/>
            <person name="Sahu N."/>
            <person name="Viragh M."/>
            <person name="Koszo T."/>
            <person name="Mondo S."/>
            <person name="Kiss B."/>
            <person name="Balint B."/>
            <person name="Kues U."/>
            <person name="Barry K."/>
            <person name="Hegedus J.C."/>
            <person name="Henrissat B."/>
            <person name="Johnson J."/>
            <person name="Lipzen A."/>
            <person name="Ohm R."/>
            <person name="Nagy I."/>
            <person name="Pangilinan J."/>
            <person name="Yan J."/>
            <person name="Xiong Y."/>
            <person name="Grigoriev I.V."/>
            <person name="Hibbett D.S."/>
            <person name="Nagy L.G."/>
        </authorList>
    </citation>
    <scope>NUCLEOTIDE SEQUENCE [LARGE SCALE GENOMIC DNA]</scope>
    <source>
        <strain evidence="2 3">SZMC22713</strain>
    </source>
</reference>
<dbReference type="VEuPathDB" id="FungiDB:BD410DRAFT_724284"/>
<name>A0A4Y7Q2F4_9AGAM</name>
<dbReference type="PANTHER" id="PTHR28011:SF1">
    <property type="entry name" value="NON-CLASSICAL EXPORT PROTEIN 1"/>
    <property type="match status" value="1"/>
</dbReference>
<dbReference type="EMBL" id="ML170180">
    <property type="protein sequence ID" value="TDL21476.1"/>
    <property type="molecule type" value="Genomic_DNA"/>
</dbReference>
<dbReference type="STRING" id="50990.A0A4Y7Q2F4"/>
<dbReference type="InterPro" id="IPR024242">
    <property type="entry name" value="NCE101"/>
</dbReference>
<dbReference type="OrthoDB" id="2155101at2759"/>
<dbReference type="AlphaFoldDB" id="A0A4Y7Q2F4"/>
<dbReference type="Pfam" id="PF11654">
    <property type="entry name" value="NCE101"/>
    <property type="match status" value="1"/>
</dbReference>
<dbReference type="Proteomes" id="UP000294933">
    <property type="component" value="Unassembled WGS sequence"/>
</dbReference>
<keyword evidence="3" id="KW-1185">Reference proteome</keyword>
<sequence>KTLDPVLGVFTGVFAYYLYENNPRTAPPADHKLAELVKWKREKWQKQRHDRLRAEHERASRADTVDS</sequence>
<dbReference type="GO" id="GO:0009306">
    <property type="term" value="P:protein secretion"/>
    <property type="evidence" value="ECO:0007669"/>
    <property type="project" value="InterPro"/>
</dbReference>
<proteinExistence type="predicted"/>
<feature type="region of interest" description="Disordered" evidence="1">
    <location>
        <begin position="46"/>
        <end position="67"/>
    </location>
</feature>
<evidence type="ECO:0000313" key="3">
    <source>
        <dbReference type="Proteomes" id="UP000294933"/>
    </source>
</evidence>
<gene>
    <name evidence="2" type="ORF">BD410DRAFT_724284</name>
</gene>
<evidence type="ECO:0000256" key="1">
    <source>
        <dbReference type="SAM" id="MobiDB-lite"/>
    </source>
</evidence>
<feature type="non-terminal residue" evidence="2">
    <location>
        <position position="1"/>
    </location>
</feature>
<accession>A0A4Y7Q2F4</accession>
<organism evidence="2 3">
    <name type="scientific">Rickenella mellea</name>
    <dbReference type="NCBI Taxonomy" id="50990"/>
    <lineage>
        <taxon>Eukaryota</taxon>
        <taxon>Fungi</taxon>
        <taxon>Dikarya</taxon>
        <taxon>Basidiomycota</taxon>
        <taxon>Agaricomycotina</taxon>
        <taxon>Agaricomycetes</taxon>
        <taxon>Hymenochaetales</taxon>
        <taxon>Rickenellaceae</taxon>
        <taxon>Rickenella</taxon>
    </lineage>
</organism>
<protein>
    <submittedName>
        <fullName evidence="2">Uncharacterized protein</fullName>
    </submittedName>
</protein>
<evidence type="ECO:0000313" key="2">
    <source>
        <dbReference type="EMBL" id="TDL21476.1"/>
    </source>
</evidence>
<dbReference type="PANTHER" id="PTHR28011">
    <property type="entry name" value="NON-CLASSICAL EXPORT PROTEIN 1"/>
    <property type="match status" value="1"/>
</dbReference>